<dbReference type="EMBL" id="UGDD01000002">
    <property type="protein sequence ID" value="STJ54439.1"/>
    <property type="molecule type" value="Genomic_DNA"/>
</dbReference>
<gene>
    <name evidence="2" type="ORF">NCTC9045_02325</name>
</gene>
<protein>
    <submittedName>
        <fullName evidence="2">Uncharacterized protein</fullName>
    </submittedName>
</protein>
<evidence type="ECO:0000313" key="2">
    <source>
        <dbReference type="EMBL" id="STJ54439.1"/>
    </source>
</evidence>
<evidence type="ECO:0000256" key="1">
    <source>
        <dbReference type="SAM" id="Phobius"/>
    </source>
</evidence>
<keyword evidence="1" id="KW-1133">Transmembrane helix</keyword>
<organism evidence="2 3">
    <name type="scientific">Escherichia coli</name>
    <dbReference type="NCBI Taxonomy" id="562"/>
    <lineage>
        <taxon>Bacteria</taxon>
        <taxon>Pseudomonadati</taxon>
        <taxon>Pseudomonadota</taxon>
        <taxon>Gammaproteobacteria</taxon>
        <taxon>Enterobacterales</taxon>
        <taxon>Enterobacteriaceae</taxon>
        <taxon>Escherichia</taxon>
    </lineage>
</organism>
<evidence type="ECO:0000313" key="3">
    <source>
        <dbReference type="Proteomes" id="UP000254503"/>
    </source>
</evidence>
<sequence length="32" mass="3880">MFVWDLNSNLVEGMIFILIALFFTDKTLMHYR</sequence>
<name>A0A376WXQ1_ECOLX</name>
<keyword evidence="1" id="KW-0472">Membrane</keyword>
<accession>A0A376WXQ1</accession>
<dbReference type="AlphaFoldDB" id="A0A376WXQ1"/>
<proteinExistence type="predicted"/>
<dbReference type="Proteomes" id="UP000254503">
    <property type="component" value="Unassembled WGS sequence"/>
</dbReference>
<keyword evidence="1" id="KW-0812">Transmembrane</keyword>
<feature type="transmembrane region" description="Helical" evidence="1">
    <location>
        <begin position="6"/>
        <end position="24"/>
    </location>
</feature>
<reference evidence="2 3" key="1">
    <citation type="submission" date="2018-06" db="EMBL/GenBank/DDBJ databases">
        <authorList>
            <consortium name="Pathogen Informatics"/>
            <person name="Doyle S."/>
        </authorList>
    </citation>
    <scope>NUCLEOTIDE SEQUENCE [LARGE SCALE GENOMIC DNA]</scope>
    <source>
        <strain evidence="2 3">NCTC9045</strain>
    </source>
</reference>